<dbReference type="AlphaFoldDB" id="A0A3M2KSL6"/>
<dbReference type="PANTHER" id="PTHR39683">
    <property type="entry name" value="CONSERVED PROTEIN TB16.3"/>
    <property type="match status" value="1"/>
</dbReference>
<reference evidence="1 2" key="1">
    <citation type="submission" date="2018-10" db="EMBL/GenBank/DDBJ databases">
        <title>Isolation from cow dung.</title>
        <authorList>
            <person name="Ling L."/>
        </authorList>
    </citation>
    <scope>NUCLEOTIDE SEQUENCE [LARGE SCALE GENOMIC DNA]</scope>
    <source>
        <strain evidence="1 2">NEAU-LL90</strain>
    </source>
</reference>
<name>A0A3M2KSL6_9NOCA</name>
<organism evidence="1 2">
    <name type="scientific">Nocardia stercoris</name>
    <dbReference type="NCBI Taxonomy" id="2483361"/>
    <lineage>
        <taxon>Bacteria</taxon>
        <taxon>Bacillati</taxon>
        <taxon>Actinomycetota</taxon>
        <taxon>Actinomycetes</taxon>
        <taxon>Mycobacteriales</taxon>
        <taxon>Nocardiaceae</taxon>
        <taxon>Nocardia</taxon>
    </lineage>
</organism>
<gene>
    <name evidence="1" type="ORF">EBN03_28845</name>
</gene>
<dbReference type="Pfam" id="PF10604">
    <property type="entry name" value="Polyketide_cyc2"/>
    <property type="match status" value="1"/>
</dbReference>
<comment type="caution">
    <text evidence="1">The sequence shown here is derived from an EMBL/GenBank/DDBJ whole genome shotgun (WGS) entry which is preliminary data.</text>
</comment>
<dbReference type="InterPro" id="IPR019587">
    <property type="entry name" value="Polyketide_cyclase/dehydratase"/>
</dbReference>
<dbReference type="PANTHER" id="PTHR39683:SF4">
    <property type="entry name" value="COENZYME Q-BINDING PROTEIN COQ10 START DOMAIN-CONTAINING PROTEIN"/>
    <property type="match status" value="1"/>
</dbReference>
<protein>
    <recommendedName>
        <fullName evidence="3">SRPBCC family protein</fullName>
    </recommendedName>
</protein>
<dbReference type="RefSeq" id="WP_122191308.1">
    <property type="nucleotide sequence ID" value="NZ_RFFH01000019.1"/>
</dbReference>
<dbReference type="EMBL" id="RFFH01000019">
    <property type="protein sequence ID" value="RMI28657.1"/>
    <property type="molecule type" value="Genomic_DNA"/>
</dbReference>
<dbReference type="OrthoDB" id="4730534at2"/>
<evidence type="ECO:0008006" key="3">
    <source>
        <dbReference type="Google" id="ProtNLM"/>
    </source>
</evidence>
<dbReference type="SUPFAM" id="SSF55961">
    <property type="entry name" value="Bet v1-like"/>
    <property type="match status" value="1"/>
</dbReference>
<dbReference type="Gene3D" id="3.30.530.20">
    <property type="match status" value="1"/>
</dbReference>
<evidence type="ECO:0000313" key="1">
    <source>
        <dbReference type="EMBL" id="RMI28657.1"/>
    </source>
</evidence>
<sequence length="195" mass="21939">MRTKTDHRFIVDVPSDQVLATLLAVERAPEWSPAHLDVRVASRDPQGRPLRVYATVAPTGRSDRQVIEYEYSPGRIAWTVIESGAGGGGGGWFEVEDLDSGGTEIWYHNELYLPIPMPGIVLKRTLTRIVDEAVHNLARLIRRSAGYPTGTFRVPVEYQQQTYDDAADQQGYAPQQYEEQRPNPFARRYPIEGIG</sequence>
<proteinExistence type="predicted"/>
<evidence type="ECO:0000313" key="2">
    <source>
        <dbReference type="Proteomes" id="UP000279275"/>
    </source>
</evidence>
<dbReference type="Proteomes" id="UP000279275">
    <property type="component" value="Unassembled WGS sequence"/>
</dbReference>
<keyword evidence="2" id="KW-1185">Reference proteome</keyword>
<accession>A0A3M2KSL6</accession>
<dbReference type="InterPro" id="IPR023393">
    <property type="entry name" value="START-like_dom_sf"/>
</dbReference>